<dbReference type="Pfam" id="PF24681">
    <property type="entry name" value="Kelch_KLHDC2_KLHL20_DRC7"/>
    <property type="match status" value="1"/>
</dbReference>
<reference evidence="3 4" key="1">
    <citation type="submission" date="2021-11" db="EMBL/GenBank/DDBJ databases">
        <title>Black yeast isolated from Biological Soil Crust.</title>
        <authorList>
            <person name="Kurbessoian T."/>
        </authorList>
    </citation>
    <scope>NUCLEOTIDE SEQUENCE [LARGE SCALE GENOMIC DNA]</scope>
    <source>
        <strain evidence="3 4">CCFEE 5522</strain>
    </source>
</reference>
<evidence type="ECO:0000313" key="3">
    <source>
        <dbReference type="EMBL" id="KAK4547472.1"/>
    </source>
</evidence>
<dbReference type="SUPFAM" id="SSF117281">
    <property type="entry name" value="Kelch motif"/>
    <property type="match status" value="2"/>
</dbReference>
<evidence type="ECO:0000313" key="4">
    <source>
        <dbReference type="Proteomes" id="UP001324427"/>
    </source>
</evidence>
<dbReference type="PANTHER" id="PTHR47435">
    <property type="entry name" value="KELCH REPEAT PROTEIN (AFU_ORTHOLOGUE AFUA_5G12780)"/>
    <property type="match status" value="1"/>
</dbReference>
<dbReference type="PANTHER" id="PTHR47435:SF4">
    <property type="entry name" value="KELCH REPEAT PROTEIN (AFU_ORTHOLOGUE AFUA_5G12780)"/>
    <property type="match status" value="1"/>
</dbReference>
<dbReference type="Gene3D" id="2.120.10.80">
    <property type="entry name" value="Kelch-type beta propeller"/>
    <property type="match status" value="2"/>
</dbReference>
<dbReference type="GO" id="GO:0019760">
    <property type="term" value="P:glucosinolate metabolic process"/>
    <property type="evidence" value="ECO:0007669"/>
    <property type="project" value="UniProtKB-ARBA"/>
</dbReference>
<evidence type="ECO:0000256" key="1">
    <source>
        <dbReference type="ARBA" id="ARBA00022737"/>
    </source>
</evidence>
<organism evidence="3 4">
    <name type="scientific">Oleoguttula mirabilis</name>
    <dbReference type="NCBI Taxonomy" id="1507867"/>
    <lineage>
        <taxon>Eukaryota</taxon>
        <taxon>Fungi</taxon>
        <taxon>Dikarya</taxon>
        <taxon>Ascomycota</taxon>
        <taxon>Pezizomycotina</taxon>
        <taxon>Dothideomycetes</taxon>
        <taxon>Dothideomycetidae</taxon>
        <taxon>Mycosphaerellales</taxon>
        <taxon>Teratosphaeriaceae</taxon>
        <taxon>Oleoguttula</taxon>
    </lineage>
</organism>
<dbReference type="Proteomes" id="UP001324427">
    <property type="component" value="Unassembled WGS sequence"/>
</dbReference>
<keyword evidence="4" id="KW-1185">Reference proteome</keyword>
<dbReference type="InterPro" id="IPR015915">
    <property type="entry name" value="Kelch-typ_b-propeller"/>
</dbReference>
<comment type="caution">
    <text evidence="3">The sequence shown here is derived from an EMBL/GenBank/DDBJ whole genome shotgun (WGS) entry which is preliminary data.</text>
</comment>
<dbReference type="EMBL" id="JAVFHQ010000011">
    <property type="protein sequence ID" value="KAK4547472.1"/>
    <property type="molecule type" value="Genomic_DNA"/>
</dbReference>
<accession>A0AAV9JPI2</accession>
<protein>
    <recommendedName>
        <fullName evidence="5">Kelch repeat protein</fullName>
    </recommendedName>
</protein>
<dbReference type="AlphaFoldDB" id="A0AAV9JPI2"/>
<proteinExistence type="predicted"/>
<evidence type="ECO:0008006" key="5">
    <source>
        <dbReference type="Google" id="ProtNLM"/>
    </source>
</evidence>
<keyword evidence="1" id="KW-0677">Repeat</keyword>
<name>A0AAV9JPI2_9PEZI</name>
<sequence length="334" mass="35829">MASISGTWTKLAAAEQLQRSSHTVSAVGSSLYVFGGELKPRQPKDNDVHVVDIDAASKKPTAKVASHQYRDGPSARVGSASTGLGSKVYFFSGRGGEAMAPVDEEGHLWELEPSTSRWTLLAPLSDAHPAARSYHAMTSDGKDTIFLHAGCPEQGRLGDLWSFDLATKQWRERKAAPEPQRGGTSIAFTAGKLYRMGGFDGKTEQGGSLDIYDPNTDDWSTLHYNADGKSGPGARSVAALLPIAIDGKQHLVSMFGESDPSSLGHQGAGNMLGDVWAWSIDDEMWRPICASNMPAPRGWFDADVVTLDGKQSIVVVGGLAHSNDRLDDAWLLSF</sequence>
<evidence type="ECO:0000256" key="2">
    <source>
        <dbReference type="ARBA" id="ARBA00023004"/>
    </source>
</evidence>
<gene>
    <name evidence="3" type="ORF">LTR36_001128</name>
</gene>
<keyword evidence="2" id="KW-0408">Iron</keyword>